<keyword evidence="6" id="KW-1185">Reference proteome</keyword>
<dbReference type="Pfam" id="PF00330">
    <property type="entry name" value="Aconitase"/>
    <property type="match status" value="1"/>
</dbReference>
<dbReference type="PANTHER" id="PTHR43160">
    <property type="entry name" value="ACONITATE HYDRATASE B"/>
    <property type="match status" value="1"/>
</dbReference>
<proteinExistence type="predicted"/>
<keyword evidence="3" id="KW-0411">Iron-sulfur</keyword>
<organism evidence="5 6">
    <name type="scientific">Paragonimus heterotremus</name>
    <dbReference type="NCBI Taxonomy" id="100268"/>
    <lineage>
        <taxon>Eukaryota</taxon>
        <taxon>Metazoa</taxon>
        <taxon>Spiralia</taxon>
        <taxon>Lophotrochozoa</taxon>
        <taxon>Platyhelminthes</taxon>
        <taxon>Trematoda</taxon>
        <taxon>Digenea</taxon>
        <taxon>Plagiorchiida</taxon>
        <taxon>Troglotremata</taxon>
        <taxon>Troglotrematidae</taxon>
        <taxon>Paragonimus</taxon>
    </lineage>
</organism>
<sequence length="202" mass="22435">MTLIQQVLKSVSQTSVYLFLQATRLRSIRIAVTRTKVTMSKFDQKELDYRTLSQNLSVIKRRLDRPLTLAEKILYSHLDDPQNAVRLAVQFYFVCSLHFFPGSSIHIQIVLENYAFPGALIIGTDSHTPNGGGLGGLCIGVGGADAVDVMANLPWELKAPTIIGVHLTGKLSGWTSPKDVILKVSLTPHLLLFVHCYSYFYS</sequence>
<dbReference type="GO" id="GO:0005739">
    <property type="term" value="C:mitochondrion"/>
    <property type="evidence" value="ECO:0007669"/>
    <property type="project" value="TreeGrafter"/>
</dbReference>
<protein>
    <recommendedName>
        <fullName evidence="4">Aconitase/3-isopropylmalate dehydratase large subunit alpha/beta/alpha domain-containing protein</fullName>
    </recommendedName>
</protein>
<dbReference type="PRINTS" id="PR00415">
    <property type="entry name" value="ACONITASE"/>
</dbReference>
<evidence type="ECO:0000313" key="6">
    <source>
        <dbReference type="Proteomes" id="UP000748531"/>
    </source>
</evidence>
<reference evidence="5" key="1">
    <citation type="submission" date="2019-05" db="EMBL/GenBank/DDBJ databases">
        <title>Annotation for the trematode Paragonimus heterotremus.</title>
        <authorList>
            <person name="Choi Y.-J."/>
        </authorList>
    </citation>
    <scope>NUCLEOTIDE SEQUENCE</scope>
    <source>
        <strain evidence="5">LC</strain>
    </source>
</reference>
<evidence type="ECO:0000313" key="5">
    <source>
        <dbReference type="EMBL" id="KAF5398096.1"/>
    </source>
</evidence>
<name>A0A8J4SU51_9TREM</name>
<evidence type="ECO:0000256" key="1">
    <source>
        <dbReference type="ARBA" id="ARBA00022723"/>
    </source>
</evidence>
<dbReference type="InterPro" id="IPR050926">
    <property type="entry name" value="Aconitase/IPM_isomerase"/>
</dbReference>
<dbReference type="InterPro" id="IPR001030">
    <property type="entry name" value="Acoase/IPM_deHydtase_lsu_aba"/>
</dbReference>
<dbReference type="Proteomes" id="UP000748531">
    <property type="component" value="Unassembled WGS sequence"/>
</dbReference>
<keyword evidence="2" id="KW-0408">Iron</keyword>
<dbReference type="SUPFAM" id="SSF53732">
    <property type="entry name" value="Aconitase iron-sulfur domain"/>
    <property type="match status" value="1"/>
</dbReference>
<dbReference type="GO" id="GO:0046872">
    <property type="term" value="F:metal ion binding"/>
    <property type="evidence" value="ECO:0007669"/>
    <property type="project" value="UniProtKB-KW"/>
</dbReference>
<accession>A0A8J4SU51</accession>
<evidence type="ECO:0000256" key="2">
    <source>
        <dbReference type="ARBA" id="ARBA00023004"/>
    </source>
</evidence>
<evidence type="ECO:0000259" key="4">
    <source>
        <dbReference type="Pfam" id="PF00330"/>
    </source>
</evidence>
<comment type="caution">
    <text evidence="5">The sequence shown here is derived from an EMBL/GenBank/DDBJ whole genome shotgun (WGS) entry which is preliminary data.</text>
</comment>
<dbReference type="InterPro" id="IPR015931">
    <property type="entry name" value="Acnase/IPM_dHydase_lsu_aba_1/3"/>
</dbReference>
<dbReference type="AlphaFoldDB" id="A0A8J4SU51"/>
<dbReference type="EMBL" id="LUCH01005422">
    <property type="protein sequence ID" value="KAF5398096.1"/>
    <property type="molecule type" value="Genomic_DNA"/>
</dbReference>
<dbReference type="OrthoDB" id="2224430at2759"/>
<dbReference type="PANTHER" id="PTHR43160:SF3">
    <property type="entry name" value="ACONITATE HYDRATASE, MITOCHONDRIAL"/>
    <property type="match status" value="1"/>
</dbReference>
<gene>
    <name evidence="5" type="ORF">PHET_08298</name>
</gene>
<keyword evidence="1" id="KW-0479">Metal-binding</keyword>
<dbReference type="GO" id="GO:0051539">
    <property type="term" value="F:4 iron, 4 sulfur cluster binding"/>
    <property type="evidence" value="ECO:0007669"/>
    <property type="project" value="TreeGrafter"/>
</dbReference>
<dbReference type="GO" id="GO:0003994">
    <property type="term" value="F:aconitate hydratase activity"/>
    <property type="evidence" value="ECO:0007669"/>
    <property type="project" value="TreeGrafter"/>
</dbReference>
<evidence type="ECO:0000256" key="3">
    <source>
        <dbReference type="ARBA" id="ARBA00023014"/>
    </source>
</evidence>
<dbReference type="Gene3D" id="3.30.499.10">
    <property type="entry name" value="Aconitase, domain 3"/>
    <property type="match status" value="2"/>
</dbReference>
<dbReference type="GO" id="GO:0005829">
    <property type="term" value="C:cytosol"/>
    <property type="evidence" value="ECO:0007669"/>
    <property type="project" value="TreeGrafter"/>
</dbReference>
<dbReference type="InterPro" id="IPR036008">
    <property type="entry name" value="Aconitase_4Fe-4S_dom"/>
</dbReference>
<dbReference type="GO" id="GO:0006099">
    <property type="term" value="P:tricarboxylic acid cycle"/>
    <property type="evidence" value="ECO:0007669"/>
    <property type="project" value="TreeGrafter"/>
</dbReference>
<feature type="domain" description="Aconitase/3-isopropylmalate dehydratase large subunit alpha/beta/alpha" evidence="4">
    <location>
        <begin position="99"/>
        <end position="184"/>
    </location>
</feature>